<name>A0AAW0R259_9PEZI</name>
<dbReference type="InterPro" id="IPR002110">
    <property type="entry name" value="Ankyrin_rpt"/>
</dbReference>
<dbReference type="SMART" id="SM00248">
    <property type="entry name" value="ANK"/>
    <property type="match status" value="4"/>
</dbReference>
<feature type="repeat" description="ANK" evidence="3">
    <location>
        <begin position="720"/>
        <end position="748"/>
    </location>
</feature>
<dbReference type="Pfam" id="PF12796">
    <property type="entry name" value="Ank_2"/>
    <property type="match status" value="1"/>
</dbReference>
<dbReference type="SUPFAM" id="SSF48403">
    <property type="entry name" value="Ankyrin repeat"/>
    <property type="match status" value="1"/>
</dbReference>
<dbReference type="PROSITE" id="PS50297">
    <property type="entry name" value="ANK_REP_REGION"/>
    <property type="match status" value="1"/>
</dbReference>
<keyword evidence="1" id="KW-0677">Repeat</keyword>
<evidence type="ECO:0000313" key="5">
    <source>
        <dbReference type="Proteomes" id="UP001392437"/>
    </source>
</evidence>
<protein>
    <recommendedName>
        <fullName evidence="6">Ankyrin repeat-containing protein</fullName>
    </recommendedName>
</protein>
<gene>
    <name evidence="4" type="ORF">PG999_005438</name>
</gene>
<sequence length="893" mass="99693">MESQETTTTMIQKESITGEYKHPRKYPTLPKGYDWETQKRRYCPPKVNGEPPPYRHELADPNGKVYCHRGFYQRSTGITENSQSAIENGLREGIFLHEIDAFALNGLGEAIVAHDQDASGVTEMEMFWKDGTFAEILRTPLVGRGGHMQGPYLRKGDYVLGLIDILWGELNRPTGRTLQIDLRGEDLAEAISFYLAHTGKQATQYWPNRGQDRTLVYRLFEHTILKGYNHSFKSFDDLKKAIEKNLDAYETQGKRPRRNPAPRADFALEDLHGLPRLIMVFSHGPLRSLAEETEPIDKGSRTSYEHFLFVVRQQVSSFVQVGKKRPYNFILEIAHSGLGLGYDRVTRKATNPLNGEGIIDTDVVTESCLDRAMIDVSLELRERDPTLLFASCTRLPDVITPDGKKFKAHYKTSKFEPWPEKEKEIPYKLRAIHGGLYPRSHIVIADDTLAEIAARTWIDEELKLDRSKLLTCSYEKWLEGAGEEAINAIKQLNSDFLPNMADHPAEQTLVTSGHQGHVESDAVSTTFGYMPDEIRVARHSRIKLQISGEKQETSIPANAVYAVTTLAAYRAALVGAENAIRDIFSQDATNQRGNETIVNTPIGIYGTVLGAACERGNVTSVQLLLDAGADIHAKAEIYEPVAKAQGYPSYLKTPLEIASAAGLTEIVKTLLRLWGPNNKLSGILRGRYHSAFFDACEGGHADIVNLFLEGEADVNFVGFQEKTALKAACKRGNLGVAKRLLEKGANFNQPWSRSWLDPGIIQLLESYGAMLPFETGTKGPAQIKPSLKFSRKKTTSPSGMPEMNFEPLEVLGPTIHGPYIRILRCRCLVCFLDKALYATILKTGEPNGTSSSTRWRLHPNSYDPHDYEPSGIIEHSIYKRLLLKSLAGEGSDG</sequence>
<evidence type="ECO:0000256" key="3">
    <source>
        <dbReference type="PROSITE-ProRule" id="PRU00023"/>
    </source>
</evidence>
<evidence type="ECO:0000313" key="4">
    <source>
        <dbReference type="EMBL" id="KAK8121318.1"/>
    </source>
</evidence>
<accession>A0AAW0R259</accession>
<dbReference type="AlphaFoldDB" id="A0AAW0R259"/>
<dbReference type="PANTHER" id="PTHR24123:SF33">
    <property type="entry name" value="PROTEIN HOS4"/>
    <property type="match status" value="1"/>
</dbReference>
<dbReference type="Proteomes" id="UP001392437">
    <property type="component" value="Unassembled WGS sequence"/>
</dbReference>
<feature type="repeat" description="ANK" evidence="3">
    <location>
        <begin position="607"/>
        <end position="636"/>
    </location>
</feature>
<evidence type="ECO:0000256" key="2">
    <source>
        <dbReference type="ARBA" id="ARBA00023043"/>
    </source>
</evidence>
<comment type="caution">
    <text evidence="4">The sequence shown here is derived from an EMBL/GenBank/DDBJ whole genome shotgun (WGS) entry which is preliminary data.</text>
</comment>
<keyword evidence="5" id="KW-1185">Reference proteome</keyword>
<evidence type="ECO:0008006" key="6">
    <source>
        <dbReference type="Google" id="ProtNLM"/>
    </source>
</evidence>
<reference evidence="4 5" key="1">
    <citation type="submission" date="2023-01" db="EMBL/GenBank/DDBJ databases">
        <title>Analysis of 21 Apiospora genomes using comparative genomics revels a genus with tremendous synthesis potential of carbohydrate active enzymes and secondary metabolites.</title>
        <authorList>
            <person name="Sorensen T."/>
        </authorList>
    </citation>
    <scope>NUCLEOTIDE SEQUENCE [LARGE SCALE GENOMIC DNA]</scope>
    <source>
        <strain evidence="4 5">CBS 117206</strain>
    </source>
</reference>
<dbReference type="InterPro" id="IPR036770">
    <property type="entry name" value="Ankyrin_rpt-contain_sf"/>
</dbReference>
<dbReference type="InterPro" id="IPR051165">
    <property type="entry name" value="Multifunctional_ANK_Repeat"/>
</dbReference>
<organism evidence="4 5">
    <name type="scientific">Apiospora kogelbergensis</name>
    <dbReference type="NCBI Taxonomy" id="1337665"/>
    <lineage>
        <taxon>Eukaryota</taxon>
        <taxon>Fungi</taxon>
        <taxon>Dikarya</taxon>
        <taxon>Ascomycota</taxon>
        <taxon>Pezizomycotina</taxon>
        <taxon>Sordariomycetes</taxon>
        <taxon>Xylariomycetidae</taxon>
        <taxon>Amphisphaeriales</taxon>
        <taxon>Apiosporaceae</taxon>
        <taxon>Apiospora</taxon>
    </lineage>
</organism>
<evidence type="ECO:0000256" key="1">
    <source>
        <dbReference type="ARBA" id="ARBA00022737"/>
    </source>
</evidence>
<dbReference type="EMBL" id="JAQQWP010000004">
    <property type="protein sequence ID" value="KAK8121318.1"/>
    <property type="molecule type" value="Genomic_DNA"/>
</dbReference>
<dbReference type="PROSITE" id="PS50088">
    <property type="entry name" value="ANK_REPEAT"/>
    <property type="match status" value="2"/>
</dbReference>
<dbReference type="Gene3D" id="1.25.40.20">
    <property type="entry name" value="Ankyrin repeat-containing domain"/>
    <property type="match status" value="1"/>
</dbReference>
<dbReference type="PANTHER" id="PTHR24123">
    <property type="entry name" value="ANKYRIN REPEAT-CONTAINING"/>
    <property type="match status" value="1"/>
</dbReference>
<proteinExistence type="predicted"/>
<keyword evidence="2 3" id="KW-0040">ANK repeat</keyword>